<dbReference type="RefSeq" id="WP_310420963.1">
    <property type="nucleotide sequence ID" value="NZ_JAVDYC010000001.1"/>
</dbReference>
<protein>
    <submittedName>
        <fullName evidence="1">Uncharacterized protein YukE</fullName>
    </submittedName>
</protein>
<dbReference type="InterPro" id="IPR036689">
    <property type="entry name" value="ESAT-6-like_sf"/>
</dbReference>
<comment type="caution">
    <text evidence="1">The sequence shown here is derived from an EMBL/GenBank/DDBJ whole genome shotgun (WGS) entry which is preliminary data.</text>
</comment>
<organism evidence="1 2">
    <name type="scientific">Catenuloplanes niger</name>
    <dbReference type="NCBI Taxonomy" id="587534"/>
    <lineage>
        <taxon>Bacteria</taxon>
        <taxon>Bacillati</taxon>
        <taxon>Actinomycetota</taxon>
        <taxon>Actinomycetes</taxon>
        <taxon>Micromonosporales</taxon>
        <taxon>Micromonosporaceae</taxon>
        <taxon>Catenuloplanes</taxon>
    </lineage>
</organism>
<dbReference type="EMBL" id="JAVDYC010000001">
    <property type="protein sequence ID" value="MDR7325890.1"/>
    <property type="molecule type" value="Genomic_DNA"/>
</dbReference>
<keyword evidence="2" id="KW-1185">Reference proteome</keyword>
<accession>A0AAE3ZY07</accession>
<name>A0AAE3ZY07_9ACTN</name>
<dbReference type="Gene3D" id="1.10.287.1060">
    <property type="entry name" value="ESAT-6-like"/>
    <property type="match status" value="1"/>
</dbReference>
<dbReference type="AlphaFoldDB" id="A0AAE3ZY07"/>
<proteinExistence type="predicted"/>
<evidence type="ECO:0000313" key="2">
    <source>
        <dbReference type="Proteomes" id="UP001183629"/>
    </source>
</evidence>
<dbReference type="Proteomes" id="UP001183629">
    <property type="component" value="Unassembled WGS sequence"/>
</dbReference>
<gene>
    <name evidence="1" type="ORF">J2S44_006140</name>
</gene>
<dbReference type="SUPFAM" id="SSF140453">
    <property type="entry name" value="EsxAB dimer-like"/>
    <property type="match status" value="1"/>
</dbReference>
<reference evidence="1 2" key="1">
    <citation type="submission" date="2023-07" db="EMBL/GenBank/DDBJ databases">
        <title>Sequencing the genomes of 1000 actinobacteria strains.</title>
        <authorList>
            <person name="Klenk H.-P."/>
        </authorList>
    </citation>
    <scope>NUCLEOTIDE SEQUENCE [LARGE SCALE GENOMIC DNA]</scope>
    <source>
        <strain evidence="1 2">DSM 44711</strain>
    </source>
</reference>
<evidence type="ECO:0000313" key="1">
    <source>
        <dbReference type="EMBL" id="MDR7325890.1"/>
    </source>
</evidence>
<sequence length="103" mass="11466">MADVYGTHLKVPDSLGDAGPFINGISREIVDNLMMLESKLLPLAETWTGDTYIYFEDQRKAWNVAADGLFGPEGIMGMIAHALNVNYNNYTEAELTNTATWKH</sequence>